<dbReference type="SUPFAM" id="SSF103190">
    <property type="entry name" value="Sensory domain-like"/>
    <property type="match status" value="1"/>
</dbReference>
<keyword evidence="6" id="KW-0808">Transferase</keyword>
<keyword evidence="11 13" id="KW-1133">Transmembrane helix</keyword>
<evidence type="ECO:0000256" key="2">
    <source>
        <dbReference type="ARBA" id="ARBA00004651"/>
    </source>
</evidence>
<dbReference type="PANTHER" id="PTHR43065:SF10">
    <property type="entry name" value="PEROXIDE STRESS-ACTIVATED HISTIDINE KINASE MAK3"/>
    <property type="match status" value="1"/>
</dbReference>
<proteinExistence type="predicted"/>
<dbReference type="InterPro" id="IPR003661">
    <property type="entry name" value="HisK_dim/P_dom"/>
</dbReference>
<feature type="domain" description="Histidine kinase" evidence="14">
    <location>
        <begin position="315"/>
        <end position="526"/>
    </location>
</feature>
<evidence type="ECO:0000256" key="12">
    <source>
        <dbReference type="ARBA" id="ARBA00023012"/>
    </source>
</evidence>
<dbReference type="Gene3D" id="1.10.287.130">
    <property type="match status" value="1"/>
</dbReference>
<dbReference type="GO" id="GO:0005524">
    <property type="term" value="F:ATP binding"/>
    <property type="evidence" value="ECO:0007669"/>
    <property type="project" value="UniProtKB-KW"/>
</dbReference>
<gene>
    <name evidence="15" type="ORF">A2527_10390</name>
</gene>
<keyword evidence="8" id="KW-0547">Nucleotide-binding</keyword>
<accession>A0A1F6GGI3</accession>
<sequence length="529" mass="58623">MNIKSRNYLYLIYGGLFLVLIVSILAANIFLLSQQTQKDFIKMFWRQNGETAEFVALSATQAIEAEHLEPRQINQFTKGLAQKLDQGPLPTSAQAFGRLEEFRQKEALAFLLLYNNQGQLLAESPLGAEKLKGKHPSVAVPRQSGNGALVLGLSEKNLLHLKAKSALQKLALGLSDRKVADYISFIGPDGLILADSEPGRVGSVETNEGIEASLKDGTTYYYRKEDHYEAVHPFAFGNNETGALIVGLDSQAFEEIYQDIWENTTLFSFWVMCIAVVVAAGVWRFNKGYVAKIDQMQAQIAENEKFASLANLAAGVAHEVRNPLNSISITLQRLQLEYEPEISDSTEFHFLTDLMKNEVGRINQIVTDFLGFSKPYSPNFVPFLANEMVRSCIALFSQAAKEKGVEVVSLLPKLDHEIEGDQPKLTQVLLNLLNNALDATPPGGKITVQSRFSPGWWDLEVIDEGEGISKDKLKQIFDIYYTTKATGTGLGLFICRKIVSAHEGKIGLRPNPTQGMTAYLSLSKRRLIG</sequence>
<dbReference type="GO" id="GO:0000155">
    <property type="term" value="F:phosphorelay sensor kinase activity"/>
    <property type="evidence" value="ECO:0007669"/>
    <property type="project" value="InterPro"/>
</dbReference>
<protein>
    <recommendedName>
        <fullName evidence="3">histidine kinase</fullName>
        <ecNumber evidence="3">2.7.13.3</ecNumber>
    </recommendedName>
</protein>
<dbReference type="InterPro" id="IPR029151">
    <property type="entry name" value="Sensor-like_sf"/>
</dbReference>
<dbReference type="SUPFAM" id="SSF47384">
    <property type="entry name" value="Homodimeric domain of signal transducing histidine kinase"/>
    <property type="match status" value="1"/>
</dbReference>
<dbReference type="SMART" id="SM00388">
    <property type="entry name" value="HisKA"/>
    <property type="match status" value="1"/>
</dbReference>
<dbReference type="SUPFAM" id="SSF55874">
    <property type="entry name" value="ATPase domain of HSP90 chaperone/DNA topoisomerase II/histidine kinase"/>
    <property type="match status" value="1"/>
</dbReference>
<dbReference type="EC" id="2.7.13.3" evidence="3"/>
<evidence type="ECO:0000313" key="16">
    <source>
        <dbReference type="Proteomes" id="UP000178449"/>
    </source>
</evidence>
<dbReference type="PRINTS" id="PR00344">
    <property type="entry name" value="BCTRLSENSOR"/>
</dbReference>
<evidence type="ECO:0000256" key="10">
    <source>
        <dbReference type="ARBA" id="ARBA00022840"/>
    </source>
</evidence>
<keyword evidence="10" id="KW-0067">ATP-binding</keyword>
<dbReference type="InterPro" id="IPR004358">
    <property type="entry name" value="Sig_transdc_His_kin-like_C"/>
</dbReference>
<evidence type="ECO:0000256" key="9">
    <source>
        <dbReference type="ARBA" id="ARBA00022777"/>
    </source>
</evidence>
<evidence type="ECO:0000256" key="7">
    <source>
        <dbReference type="ARBA" id="ARBA00022692"/>
    </source>
</evidence>
<evidence type="ECO:0000256" key="5">
    <source>
        <dbReference type="ARBA" id="ARBA00022553"/>
    </source>
</evidence>
<comment type="caution">
    <text evidence="15">The sequence shown here is derived from an EMBL/GenBank/DDBJ whole genome shotgun (WGS) entry which is preliminary data.</text>
</comment>
<dbReference type="EMBL" id="MFNE01000003">
    <property type="protein sequence ID" value="OGG97215.1"/>
    <property type="molecule type" value="Genomic_DNA"/>
</dbReference>
<evidence type="ECO:0000256" key="11">
    <source>
        <dbReference type="ARBA" id="ARBA00022989"/>
    </source>
</evidence>
<dbReference type="Pfam" id="PF00512">
    <property type="entry name" value="HisKA"/>
    <property type="match status" value="1"/>
</dbReference>
<keyword evidence="5" id="KW-0597">Phosphoprotein</keyword>
<evidence type="ECO:0000256" key="4">
    <source>
        <dbReference type="ARBA" id="ARBA00022475"/>
    </source>
</evidence>
<evidence type="ECO:0000259" key="14">
    <source>
        <dbReference type="PROSITE" id="PS50109"/>
    </source>
</evidence>
<feature type="transmembrane region" description="Helical" evidence="13">
    <location>
        <begin position="7"/>
        <end position="32"/>
    </location>
</feature>
<keyword evidence="12" id="KW-0902">Two-component regulatory system</keyword>
<evidence type="ECO:0000256" key="6">
    <source>
        <dbReference type="ARBA" id="ARBA00022679"/>
    </source>
</evidence>
<name>A0A1F6GGI3_9PROT</name>
<keyword evidence="4" id="KW-1003">Cell membrane</keyword>
<dbReference type="GO" id="GO:0005886">
    <property type="term" value="C:plasma membrane"/>
    <property type="evidence" value="ECO:0007669"/>
    <property type="project" value="UniProtKB-SubCell"/>
</dbReference>
<organism evidence="15 16">
    <name type="scientific">Candidatus Lambdaproteobacteria bacterium RIFOXYD2_FULL_50_16</name>
    <dbReference type="NCBI Taxonomy" id="1817772"/>
    <lineage>
        <taxon>Bacteria</taxon>
        <taxon>Pseudomonadati</taxon>
        <taxon>Pseudomonadota</taxon>
        <taxon>Candidatus Lambdaproteobacteria</taxon>
    </lineage>
</organism>
<feature type="transmembrane region" description="Helical" evidence="13">
    <location>
        <begin position="267"/>
        <end position="286"/>
    </location>
</feature>
<evidence type="ECO:0000256" key="1">
    <source>
        <dbReference type="ARBA" id="ARBA00000085"/>
    </source>
</evidence>
<keyword evidence="7 13" id="KW-0812">Transmembrane</keyword>
<dbReference type="Pfam" id="PF02518">
    <property type="entry name" value="HATPase_c"/>
    <property type="match status" value="1"/>
</dbReference>
<dbReference type="PROSITE" id="PS50109">
    <property type="entry name" value="HIS_KIN"/>
    <property type="match status" value="1"/>
</dbReference>
<comment type="catalytic activity">
    <reaction evidence="1">
        <text>ATP + protein L-histidine = ADP + protein N-phospho-L-histidine.</text>
        <dbReference type="EC" id="2.7.13.3"/>
    </reaction>
</comment>
<dbReference type="Gene3D" id="3.30.565.10">
    <property type="entry name" value="Histidine kinase-like ATPase, C-terminal domain"/>
    <property type="match status" value="1"/>
</dbReference>
<dbReference type="AlphaFoldDB" id="A0A1F6GGI3"/>
<dbReference type="InterPro" id="IPR003594">
    <property type="entry name" value="HATPase_dom"/>
</dbReference>
<evidence type="ECO:0000256" key="13">
    <source>
        <dbReference type="SAM" id="Phobius"/>
    </source>
</evidence>
<dbReference type="InterPro" id="IPR036097">
    <property type="entry name" value="HisK_dim/P_sf"/>
</dbReference>
<reference evidence="15 16" key="1">
    <citation type="journal article" date="2016" name="Nat. Commun.">
        <title>Thousands of microbial genomes shed light on interconnected biogeochemical processes in an aquifer system.</title>
        <authorList>
            <person name="Anantharaman K."/>
            <person name="Brown C.T."/>
            <person name="Hug L.A."/>
            <person name="Sharon I."/>
            <person name="Castelle C.J."/>
            <person name="Probst A.J."/>
            <person name="Thomas B.C."/>
            <person name="Singh A."/>
            <person name="Wilkins M.J."/>
            <person name="Karaoz U."/>
            <person name="Brodie E.L."/>
            <person name="Williams K.H."/>
            <person name="Hubbard S.S."/>
            <person name="Banfield J.F."/>
        </authorList>
    </citation>
    <scope>NUCLEOTIDE SEQUENCE [LARGE SCALE GENOMIC DNA]</scope>
</reference>
<keyword evidence="13" id="KW-0472">Membrane</keyword>
<dbReference type="Proteomes" id="UP000178449">
    <property type="component" value="Unassembled WGS sequence"/>
</dbReference>
<dbReference type="SMART" id="SM00387">
    <property type="entry name" value="HATPase_c"/>
    <property type="match status" value="1"/>
</dbReference>
<dbReference type="CDD" id="cd00082">
    <property type="entry name" value="HisKA"/>
    <property type="match status" value="1"/>
</dbReference>
<keyword evidence="9" id="KW-0418">Kinase</keyword>
<evidence type="ECO:0000313" key="15">
    <source>
        <dbReference type="EMBL" id="OGG97215.1"/>
    </source>
</evidence>
<evidence type="ECO:0000256" key="8">
    <source>
        <dbReference type="ARBA" id="ARBA00022741"/>
    </source>
</evidence>
<comment type="subcellular location">
    <subcellularLocation>
        <location evidence="2">Cell membrane</location>
        <topology evidence="2">Multi-pass membrane protein</topology>
    </subcellularLocation>
</comment>
<dbReference type="PANTHER" id="PTHR43065">
    <property type="entry name" value="SENSOR HISTIDINE KINASE"/>
    <property type="match status" value="1"/>
</dbReference>
<dbReference type="InterPro" id="IPR036890">
    <property type="entry name" value="HATPase_C_sf"/>
</dbReference>
<evidence type="ECO:0000256" key="3">
    <source>
        <dbReference type="ARBA" id="ARBA00012438"/>
    </source>
</evidence>
<dbReference type="InterPro" id="IPR005467">
    <property type="entry name" value="His_kinase_dom"/>
</dbReference>
<dbReference type="STRING" id="1817772.A2527_10390"/>